<dbReference type="NCBIfam" id="NF033579">
    <property type="entry name" value="transpos_IS5_2"/>
    <property type="match status" value="1"/>
</dbReference>
<dbReference type="EMBL" id="EU595704">
    <property type="protein sequence ID" value="ACF28474.1"/>
    <property type="molecule type" value="Genomic_DNA"/>
</dbReference>
<geneLocation type="plasmid" evidence="2">
    <name>p85</name>
</geneLocation>
<dbReference type="AlphaFoldDB" id="C5H3I5"/>
<protein>
    <submittedName>
        <fullName evidence="2">Transposase 11</fullName>
    </submittedName>
</protein>
<proteinExistence type="predicted"/>
<dbReference type="InterPro" id="IPR053172">
    <property type="entry name" value="Tn903_transposase"/>
</dbReference>
<dbReference type="PANTHER" id="PTHR34631:SF3">
    <property type="entry name" value="ISSOD12 TRANSPOSASE TNPA_ISSOD12"/>
    <property type="match status" value="1"/>
</dbReference>
<organism evidence="2">
    <name type="scientific">Azospirillum brasilense</name>
    <dbReference type="NCBI Taxonomy" id="192"/>
    <lineage>
        <taxon>Bacteria</taxon>
        <taxon>Pseudomonadati</taxon>
        <taxon>Pseudomonadota</taxon>
        <taxon>Alphaproteobacteria</taxon>
        <taxon>Rhodospirillales</taxon>
        <taxon>Azospirillaceae</taxon>
        <taxon>Azospirillum</taxon>
    </lineage>
</organism>
<keyword evidence="2" id="KW-0614">Plasmid</keyword>
<dbReference type="InterPro" id="IPR053520">
    <property type="entry name" value="Transposase_Tn903"/>
</dbReference>
<accession>C5H3I5</accession>
<sequence>MPYKHNEPRRHKIPKAKYKVENWREYNRALRQRGSLTVWISPDALAMWTPAQTGRRGRPPAYSDLAIETGIMLRLAMGRPWRQTEGLLRSIVKLLGLDLPVPDYTTLARRSARLSRTTALKTPTGPVDVVIDSTGLKISGTGEWQHEKHGGRPRRSWRRLHLAIDPDSGDILAAELTTTDDGDASQVGPLLDQIAGPVRAVLADGAYDGEPVYHAIAERHADAAVIIPPRSTAVLSDTATTAPTQRDQHIQLLAEKGRIGWQTATGYGKRALGETAFSRYKTVIGRSLRARTLSAQKVEAHIACAVINRMTSLGMPVSEKAA</sequence>
<feature type="domain" description="Transposase DDE" evidence="1">
    <location>
        <begin position="32"/>
        <end position="140"/>
    </location>
</feature>
<evidence type="ECO:0000259" key="1">
    <source>
        <dbReference type="Pfam" id="PF13737"/>
    </source>
</evidence>
<reference evidence="2" key="1">
    <citation type="journal article" date="2009" name="Plasmid">
        <title>Mobile elements of an Azospirillum brasilense Sp245 85-MDa plasmid involved in replicon fusions.</title>
        <authorList>
            <person name="Katsy E.I."/>
            <person name="Prilipov A.G."/>
        </authorList>
    </citation>
    <scope>NUCLEOTIDE SEQUENCE</scope>
    <source>
        <strain evidence="2">Sp245</strain>
        <plasmid evidence="2">p85</plasmid>
    </source>
</reference>
<dbReference type="PANTHER" id="PTHR34631">
    <property type="match status" value="1"/>
</dbReference>
<evidence type="ECO:0000313" key="2">
    <source>
        <dbReference type="EMBL" id="ACF28474.1"/>
    </source>
</evidence>
<dbReference type="InterPro" id="IPR025668">
    <property type="entry name" value="Tnp_DDE_dom"/>
</dbReference>
<name>C5H3I5_AZOBR</name>
<dbReference type="Pfam" id="PF13737">
    <property type="entry name" value="DDE_Tnp_1_5"/>
    <property type="match status" value="1"/>
</dbReference>